<keyword evidence="3" id="KW-1185">Reference proteome</keyword>
<feature type="compositionally biased region" description="Low complexity" evidence="1">
    <location>
        <begin position="32"/>
        <end position="47"/>
    </location>
</feature>
<evidence type="ECO:0000256" key="1">
    <source>
        <dbReference type="SAM" id="MobiDB-lite"/>
    </source>
</evidence>
<dbReference type="InterPro" id="IPR011333">
    <property type="entry name" value="SKP1/BTB/POZ_sf"/>
</dbReference>
<feature type="region of interest" description="Disordered" evidence="1">
    <location>
        <begin position="32"/>
        <end position="53"/>
    </location>
</feature>
<evidence type="ECO:0000313" key="3">
    <source>
        <dbReference type="Proteomes" id="UP000069272"/>
    </source>
</evidence>
<dbReference type="Proteomes" id="UP000069272">
    <property type="component" value="Chromosome X"/>
</dbReference>
<evidence type="ECO:0008006" key="4">
    <source>
        <dbReference type="Google" id="ProtNLM"/>
    </source>
</evidence>
<dbReference type="VEuPathDB" id="VectorBase:AALB006747"/>
<feature type="region of interest" description="Disordered" evidence="1">
    <location>
        <begin position="69"/>
        <end position="97"/>
    </location>
</feature>
<protein>
    <recommendedName>
        <fullName evidence="4">BTB domain-containing protein</fullName>
    </recommendedName>
</protein>
<reference evidence="2" key="2">
    <citation type="submission" date="2022-08" db="UniProtKB">
        <authorList>
            <consortium name="EnsemblMetazoa"/>
        </authorList>
    </citation>
    <scope>IDENTIFICATION</scope>
    <source>
        <strain evidence="2">STECLA/ALBI9_A</strain>
    </source>
</reference>
<dbReference type="Gene3D" id="3.30.710.10">
    <property type="entry name" value="Potassium Channel Kv1.1, Chain A"/>
    <property type="match status" value="1"/>
</dbReference>
<proteinExistence type="predicted"/>
<dbReference type="AlphaFoldDB" id="A0A182FJQ2"/>
<evidence type="ECO:0000313" key="2">
    <source>
        <dbReference type="EnsemblMetazoa" id="AALB006747-PA"/>
    </source>
</evidence>
<accession>A0A182FJQ2</accession>
<feature type="compositionally biased region" description="Basic and acidic residues" evidence="1">
    <location>
        <begin position="79"/>
        <end position="90"/>
    </location>
</feature>
<sequence length="97" mass="11175">MAAVVEVWQQQQQQQLMGSRRLCEGVECSSAHSSAQQQRRQQQQQHQRSAKLLQDESLVDVTLACSDGATIRAHKHTRKDVEKGDKDRRTKQQQKQH</sequence>
<name>A0A182FJQ2_ANOAL</name>
<reference evidence="2 3" key="1">
    <citation type="journal article" date="2017" name="G3 (Bethesda)">
        <title>The Physical Genome Mapping of Anopheles albimanus Corrected Scaffold Misassemblies and Identified Interarm Rearrangements in Genus Anopheles.</title>
        <authorList>
            <person name="Artemov G.N."/>
            <person name="Peery A.N."/>
            <person name="Jiang X."/>
            <person name="Tu Z."/>
            <person name="Stegniy V.N."/>
            <person name="Sharakhova M.V."/>
            <person name="Sharakhov I.V."/>
        </authorList>
    </citation>
    <scope>NUCLEOTIDE SEQUENCE [LARGE SCALE GENOMIC DNA]</scope>
    <source>
        <strain evidence="2 3">ALBI9_A</strain>
    </source>
</reference>
<dbReference type="EnsemblMetazoa" id="AALB006747-RA">
    <property type="protein sequence ID" value="AALB006747-PA"/>
    <property type="gene ID" value="AALB006747"/>
</dbReference>
<organism evidence="2 3">
    <name type="scientific">Anopheles albimanus</name>
    <name type="common">New world malaria mosquito</name>
    <dbReference type="NCBI Taxonomy" id="7167"/>
    <lineage>
        <taxon>Eukaryota</taxon>
        <taxon>Metazoa</taxon>
        <taxon>Ecdysozoa</taxon>
        <taxon>Arthropoda</taxon>
        <taxon>Hexapoda</taxon>
        <taxon>Insecta</taxon>
        <taxon>Pterygota</taxon>
        <taxon>Neoptera</taxon>
        <taxon>Endopterygota</taxon>
        <taxon>Diptera</taxon>
        <taxon>Nematocera</taxon>
        <taxon>Culicoidea</taxon>
        <taxon>Culicidae</taxon>
        <taxon>Anophelinae</taxon>
        <taxon>Anopheles</taxon>
    </lineage>
</organism>